<evidence type="ECO:0000313" key="3">
    <source>
        <dbReference type="Proteomes" id="UP000267081"/>
    </source>
</evidence>
<dbReference type="PANTHER" id="PTHR33164">
    <property type="entry name" value="TRANSCRIPTIONAL REGULATOR, MARR FAMILY"/>
    <property type="match status" value="1"/>
</dbReference>
<sequence length="164" mass="18067">MTPTVGIPYNCAMSSADRPRALLRWPTYLMGRLHRAGVARIDEELAAAGTSLREFYVLVCVGEYGPLSQQSVADRLGLDRSDLVKVLDRLESAGWVVRERDTEDRRRHALTVTGDGRAVVAKTEEISAAVTGELLARLTPRERDTLHRLLLKASGDGRISRPGT</sequence>
<comment type="caution">
    <text evidence="2">The sequence shown here is derived from an EMBL/GenBank/DDBJ whole genome shotgun (WGS) entry which is preliminary data.</text>
</comment>
<dbReference type="InterPro" id="IPR036388">
    <property type="entry name" value="WH-like_DNA-bd_sf"/>
</dbReference>
<dbReference type="GO" id="GO:0006950">
    <property type="term" value="P:response to stress"/>
    <property type="evidence" value="ECO:0007669"/>
    <property type="project" value="TreeGrafter"/>
</dbReference>
<dbReference type="InterPro" id="IPR000835">
    <property type="entry name" value="HTH_MarR-typ"/>
</dbReference>
<gene>
    <name evidence="2" type="ORF">EIY87_44145</name>
</gene>
<dbReference type="SMART" id="SM00347">
    <property type="entry name" value="HTH_MARR"/>
    <property type="match status" value="1"/>
</dbReference>
<evidence type="ECO:0000313" key="2">
    <source>
        <dbReference type="EMBL" id="RSD08128.1"/>
    </source>
</evidence>
<dbReference type="PRINTS" id="PR00598">
    <property type="entry name" value="HTHMARR"/>
</dbReference>
<dbReference type="GO" id="GO:0003700">
    <property type="term" value="F:DNA-binding transcription factor activity"/>
    <property type="evidence" value="ECO:0007669"/>
    <property type="project" value="InterPro"/>
</dbReference>
<dbReference type="Proteomes" id="UP000267081">
    <property type="component" value="Unassembled WGS sequence"/>
</dbReference>
<dbReference type="Pfam" id="PF01047">
    <property type="entry name" value="MarR"/>
    <property type="match status" value="1"/>
</dbReference>
<dbReference type="EMBL" id="RSEC01000063">
    <property type="protein sequence ID" value="RSD08128.1"/>
    <property type="molecule type" value="Genomic_DNA"/>
</dbReference>
<organism evidence="2 3">
    <name type="scientific">Amycolatopsis eburnea</name>
    <dbReference type="NCBI Taxonomy" id="2267691"/>
    <lineage>
        <taxon>Bacteria</taxon>
        <taxon>Bacillati</taxon>
        <taxon>Actinomycetota</taxon>
        <taxon>Actinomycetes</taxon>
        <taxon>Pseudonocardiales</taxon>
        <taxon>Pseudonocardiaceae</taxon>
        <taxon>Amycolatopsis</taxon>
    </lineage>
</organism>
<reference evidence="2 3" key="1">
    <citation type="submission" date="2018-12" db="EMBL/GenBank/DDBJ databases">
        <title>Amycolatopsis eburnea sp. nov. actinomycete associate with arbuscular mycorrhiza fungal spore.</title>
        <authorList>
            <person name="Lumyong S."/>
            <person name="Chaiya L."/>
        </authorList>
    </citation>
    <scope>NUCLEOTIDE SEQUENCE [LARGE SCALE GENOMIC DNA]</scope>
    <source>
        <strain evidence="2 3">GLM-1</strain>
    </source>
</reference>
<dbReference type="SUPFAM" id="SSF46785">
    <property type="entry name" value="Winged helix' DNA-binding domain"/>
    <property type="match status" value="1"/>
</dbReference>
<dbReference type="Gene3D" id="1.10.10.10">
    <property type="entry name" value="Winged helix-like DNA-binding domain superfamily/Winged helix DNA-binding domain"/>
    <property type="match status" value="1"/>
</dbReference>
<dbReference type="InterPro" id="IPR039422">
    <property type="entry name" value="MarR/SlyA-like"/>
</dbReference>
<feature type="domain" description="HTH marR-type" evidence="1">
    <location>
        <begin position="26"/>
        <end position="155"/>
    </location>
</feature>
<protein>
    <submittedName>
        <fullName evidence="2">MarR family transcriptional regulator</fullName>
    </submittedName>
</protein>
<dbReference type="PANTHER" id="PTHR33164:SF57">
    <property type="entry name" value="MARR-FAMILY TRANSCRIPTIONAL REGULATOR"/>
    <property type="match status" value="1"/>
</dbReference>
<accession>A0A427SVT3</accession>
<dbReference type="OrthoDB" id="4826718at2"/>
<name>A0A427SVT3_9PSEU</name>
<keyword evidence="3" id="KW-1185">Reference proteome</keyword>
<dbReference type="PROSITE" id="PS50995">
    <property type="entry name" value="HTH_MARR_2"/>
    <property type="match status" value="1"/>
</dbReference>
<evidence type="ECO:0000259" key="1">
    <source>
        <dbReference type="PROSITE" id="PS50995"/>
    </source>
</evidence>
<dbReference type="AlphaFoldDB" id="A0A427SVT3"/>
<proteinExistence type="predicted"/>
<dbReference type="InterPro" id="IPR036390">
    <property type="entry name" value="WH_DNA-bd_sf"/>
</dbReference>